<dbReference type="Pfam" id="PF00196">
    <property type="entry name" value="GerE"/>
    <property type="match status" value="1"/>
</dbReference>
<dbReference type="InterPro" id="IPR003593">
    <property type="entry name" value="AAA+_ATPase"/>
</dbReference>
<keyword evidence="3" id="KW-0804">Transcription</keyword>
<keyword evidence="1" id="KW-0805">Transcription regulation</keyword>
<sequence>MIDDNRMCVLISGGPGSGKSTMLHELAGELRDAGHDVSYDVGSASQGWVVVDDAHLLDGQRLDALAAAVVGGRLRVLAAAEPRDHFAELGALAALAARDGGLVVHEPLTTADVLARADATGLSTAGAALIRRRSLGVAVVVDETLALLDDAASDQRVAAVVEDVAAQWQHRLLRRLDPVTQSVLVLAALRQPVDPASAAAVLGVDDEVIVDALDAARGSGLLSASDVFPGVVVGALRTVVGAARFADLHRAALSYRLQHNVLSVDEAMAAVSLGITDPALVEVLIHGVDDGPAAARLLAVLQQAAPDVGDALRIARAALAANHLDVASALTDDLLTRSATGELGGEFDTAALVSIAAEVAWSRGHLSHAATLFAWCRRATGSSGGVGAMIADVGTGAGIVVDDTAGLAPTGAQLAADLFRTGLAASLSDDYLGAAQQLSQSVTLGARPASSHVTPEVWVATMVALHVGDHAGARHLASSDGTGLLSRFVGVVEGTAVSGDVAAGTPRDRLLLAAADLGAARRSRDVELLRRRWAEYSDVLLTPCSDLFALLLLGEIASAATELGCSDAVAAHVVAADRLLAAYGDPPAWSSAWRAYFAAADDASVAVPTDSPAVDGPLTDREAEVARELLAGFTYREIGERLFISAKTVEHHVSRIRRRLDAGSRSDLLSALRAAGYE</sequence>
<dbReference type="EMBL" id="JABBNB010000016">
    <property type="protein sequence ID" value="NMO02709.1"/>
    <property type="molecule type" value="Genomic_DNA"/>
</dbReference>
<dbReference type="PANTHER" id="PTHR44688">
    <property type="entry name" value="DNA-BINDING TRANSCRIPTIONAL ACTIVATOR DEVR_DOSR"/>
    <property type="match status" value="1"/>
</dbReference>
<dbReference type="PANTHER" id="PTHR44688:SF16">
    <property type="entry name" value="DNA-BINDING TRANSCRIPTIONAL ACTIVATOR DEVR_DOSR"/>
    <property type="match status" value="1"/>
</dbReference>
<name>A0A848KWM7_9ACTN</name>
<dbReference type="SMART" id="SM00421">
    <property type="entry name" value="HTH_LUXR"/>
    <property type="match status" value="1"/>
</dbReference>
<evidence type="ECO:0000259" key="4">
    <source>
        <dbReference type="PROSITE" id="PS50043"/>
    </source>
</evidence>
<dbReference type="InterPro" id="IPR036388">
    <property type="entry name" value="WH-like_DNA-bd_sf"/>
</dbReference>
<dbReference type="GO" id="GO:0006355">
    <property type="term" value="P:regulation of DNA-templated transcription"/>
    <property type="evidence" value="ECO:0007669"/>
    <property type="project" value="InterPro"/>
</dbReference>
<dbReference type="InterPro" id="IPR000792">
    <property type="entry name" value="Tscrpt_reg_LuxR_C"/>
</dbReference>
<dbReference type="PROSITE" id="PS00622">
    <property type="entry name" value="HTH_LUXR_1"/>
    <property type="match status" value="1"/>
</dbReference>
<comment type="caution">
    <text evidence="5">The sequence shown here is derived from an EMBL/GenBank/DDBJ whole genome shotgun (WGS) entry which is preliminary data.</text>
</comment>
<protein>
    <recommendedName>
        <fullName evidence="4">HTH luxR-type domain-containing protein</fullName>
    </recommendedName>
</protein>
<evidence type="ECO:0000313" key="5">
    <source>
        <dbReference type="EMBL" id="NMO02709.1"/>
    </source>
</evidence>
<organism evidence="5 6">
    <name type="scientific">Gordonia asplenii</name>
    <dbReference type="NCBI Taxonomy" id="2725283"/>
    <lineage>
        <taxon>Bacteria</taxon>
        <taxon>Bacillati</taxon>
        <taxon>Actinomycetota</taxon>
        <taxon>Actinomycetes</taxon>
        <taxon>Mycobacteriales</taxon>
        <taxon>Gordoniaceae</taxon>
        <taxon>Gordonia</taxon>
    </lineage>
</organism>
<dbReference type="CDD" id="cd06170">
    <property type="entry name" value="LuxR_C_like"/>
    <property type="match status" value="1"/>
</dbReference>
<dbReference type="PROSITE" id="PS50043">
    <property type="entry name" value="HTH_LUXR_2"/>
    <property type="match status" value="1"/>
</dbReference>
<evidence type="ECO:0000256" key="3">
    <source>
        <dbReference type="ARBA" id="ARBA00023163"/>
    </source>
</evidence>
<accession>A0A848KWM7</accession>
<dbReference type="SMART" id="SM00382">
    <property type="entry name" value="AAA"/>
    <property type="match status" value="1"/>
</dbReference>
<keyword evidence="6" id="KW-1185">Reference proteome</keyword>
<evidence type="ECO:0000256" key="2">
    <source>
        <dbReference type="ARBA" id="ARBA00023125"/>
    </source>
</evidence>
<dbReference type="SUPFAM" id="SSF46894">
    <property type="entry name" value="C-terminal effector domain of the bipartite response regulators"/>
    <property type="match status" value="1"/>
</dbReference>
<dbReference type="Gene3D" id="1.10.10.10">
    <property type="entry name" value="Winged helix-like DNA-binding domain superfamily/Winged helix DNA-binding domain"/>
    <property type="match status" value="1"/>
</dbReference>
<feature type="domain" description="HTH luxR-type" evidence="4">
    <location>
        <begin position="611"/>
        <end position="676"/>
    </location>
</feature>
<keyword evidence="2" id="KW-0238">DNA-binding</keyword>
<gene>
    <name evidence="5" type="ORF">HH308_15965</name>
</gene>
<evidence type="ECO:0000313" key="6">
    <source>
        <dbReference type="Proteomes" id="UP000550729"/>
    </source>
</evidence>
<evidence type="ECO:0000256" key="1">
    <source>
        <dbReference type="ARBA" id="ARBA00023015"/>
    </source>
</evidence>
<dbReference type="SUPFAM" id="SSF52540">
    <property type="entry name" value="P-loop containing nucleoside triphosphate hydrolases"/>
    <property type="match status" value="1"/>
</dbReference>
<dbReference type="AlphaFoldDB" id="A0A848KWM7"/>
<proteinExistence type="predicted"/>
<dbReference type="PRINTS" id="PR00038">
    <property type="entry name" value="HTHLUXR"/>
</dbReference>
<dbReference type="InterPro" id="IPR016032">
    <property type="entry name" value="Sig_transdc_resp-reg_C-effctor"/>
</dbReference>
<dbReference type="GO" id="GO:0003677">
    <property type="term" value="F:DNA binding"/>
    <property type="evidence" value="ECO:0007669"/>
    <property type="project" value="UniProtKB-KW"/>
</dbReference>
<dbReference type="InterPro" id="IPR027417">
    <property type="entry name" value="P-loop_NTPase"/>
</dbReference>
<reference evidence="5 6" key="1">
    <citation type="submission" date="2020-04" db="EMBL/GenBank/DDBJ databases">
        <title>Gordonia sp. nov. TBRC 11910.</title>
        <authorList>
            <person name="Suriyachadkun C."/>
        </authorList>
    </citation>
    <scope>NUCLEOTIDE SEQUENCE [LARGE SCALE GENOMIC DNA]</scope>
    <source>
        <strain evidence="5 6">TBRC 11910</strain>
    </source>
</reference>
<dbReference type="Proteomes" id="UP000550729">
    <property type="component" value="Unassembled WGS sequence"/>
</dbReference>
<dbReference type="RefSeq" id="WP_170195220.1">
    <property type="nucleotide sequence ID" value="NZ_JABBNB010000016.1"/>
</dbReference>